<comment type="caution">
    <text evidence="1">The sequence shown here is derived from an EMBL/GenBank/DDBJ whole genome shotgun (WGS) entry which is preliminary data.</text>
</comment>
<sequence length="112" mass="11939">MRVPATKPPAIAISVAESGFIPETIKAAAIEAPNVIDPSAVISAKLYILKLINMPRASSDKINPIVSAPMSNDIVSVIKFINFPYPTHTLCEFALSGTCCLSPVIEQMQDAL</sequence>
<name>A0A645HQJ5_9ZZZZ</name>
<dbReference type="EMBL" id="VSSQ01098309">
    <property type="protein sequence ID" value="MPN41335.1"/>
    <property type="molecule type" value="Genomic_DNA"/>
</dbReference>
<evidence type="ECO:0000313" key="1">
    <source>
        <dbReference type="EMBL" id="MPN41335.1"/>
    </source>
</evidence>
<accession>A0A645HQJ5</accession>
<gene>
    <name evidence="1" type="ORF">SDC9_188878</name>
</gene>
<proteinExistence type="predicted"/>
<protein>
    <submittedName>
        <fullName evidence="1">Uncharacterized protein</fullName>
    </submittedName>
</protein>
<dbReference type="AlphaFoldDB" id="A0A645HQJ5"/>
<organism evidence="1">
    <name type="scientific">bioreactor metagenome</name>
    <dbReference type="NCBI Taxonomy" id="1076179"/>
    <lineage>
        <taxon>unclassified sequences</taxon>
        <taxon>metagenomes</taxon>
        <taxon>ecological metagenomes</taxon>
    </lineage>
</organism>
<reference evidence="1" key="1">
    <citation type="submission" date="2019-08" db="EMBL/GenBank/DDBJ databases">
        <authorList>
            <person name="Kucharzyk K."/>
            <person name="Murdoch R.W."/>
            <person name="Higgins S."/>
            <person name="Loffler F."/>
        </authorList>
    </citation>
    <scope>NUCLEOTIDE SEQUENCE</scope>
</reference>